<dbReference type="InterPro" id="IPR005119">
    <property type="entry name" value="LysR_subst-bd"/>
</dbReference>
<keyword evidence="2" id="KW-0805">Transcription regulation</keyword>
<evidence type="ECO:0000256" key="4">
    <source>
        <dbReference type="ARBA" id="ARBA00023163"/>
    </source>
</evidence>
<name>A6GB49_9BACT</name>
<comment type="similarity">
    <text evidence="1">Belongs to the LysR transcriptional regulatory family.</text>
</comment>
<dbReference type="FunFam" id="1.10.10.10:FF:000001">
    <property type="entry name" value="LysR family transcriptional regulator"/>
    <property type="match status" value="1"/>
</dbReference>
<dbReference type="InterPro" id="IPR036388">
    <property type="entry name" value="WH-like_DNA-bd_sf"/>
</dbReference>
<evidence type="ECO:0000256" key="3">
    <source>
        <dbReference type="ARBA" id="ARBA00023125"/>
    </source>
</evidence>
<dbReference type="AlphaFoldDB" id="A6GB49"/>
<evidence type="ECO:0000313" key="6">
    <source>
        <dbReference type="EMBL" id="EDM76931.1"/>
    </source>
</evidence>
<protein>
    <submittedName>
        <fullName evidence="6">Transcriptional regulator</fullName>
    </submittedName>
</protein>
<evidence type="ECO:0000259" key="5">
    <source>
        <dbReference type="PROSITE" id="PS50931"/>
    </source>
</evidence>
<reference evidence="6 7" key="1">
    <citation type="submission" date="2007-06" db="EMBL/GenBank/DDBJ databases">
        <authorList>
            <person name="Shimkets L."/>
            <person name="Ferriera S."/>
            <person name="Johnson J."/>
            <person name="Kravitz S."/>
            <person name="Beeson K."/>
            <person name="Sutton G."/>
            <person name="Rogers Y.-H."/>
            <person name="Friedman R."/>
            <person name="Frazier M."/>
            <person name="Venter J.C."/>
        </authorList>
    </citation>
    <scope>NUCLEOTIDE SEQUENCE [LARGE SCALE GENOMIC DNA]</scope>
    <source>
        <strain evidence="6 7">SIR-1</strain>
    </source>
</reference>
<dbReference type="RefSeq" id="WP_006973940.1">
    <property type="nucleotide sequence ID" value="NZ_ABCS01000055.1"/>
</dbReference>
<dbReference type="PANTHER" id="PTHR30126">
    <property type="entry name" value="HTH-TYPE TRANSCRIPTIONAL REGULATOR"/>
    <property type="match status" value="1"/>
</dbReference>
<dbReference type="InterPro" id="IPR000847">
    <property type="entry name" value="LysR_HTH_N"/>
</dbReference>
<accession>A6GB49</accession>
<evidence type="ECO:0000256" key="1">
    <source>
        <dbReference type="ARBA" id="ARBA00009437"/>
    </source>
</evidence>
<feature type="domain" description="HTH lysR-type" evidence="5">
    <location>
        <begin position="1"/>
        <end position="58"/>
    </location>
</feature>
<dbReference type="SUPFAM" id="SSF46785">
    <property type="entry name" value="Winged helix' DNA-binding domain"/>
    <property type="match status" value="1"/>
</dbReference>
<keyword evidence="3" id="KW-0238">DNA-binding</keyword>
<dbReference type="CDD" id="cd05466">
    <property type="entry name" value="PBP2_LTTR_substrate"/>
    <property type="match status" value="1"/>
</dbReference>
<dbReference type="GO" id="GO:0003700">
    <property type="term" value="F:DNA-binding transcription factor activity"/>
    <property type="evidence" value="ECO:0007669"/>
    <property type="project" value="InterPro"/>
</dbReference>
<keyword evidence="4" id="KW-0804">Transcription</keyword>
<dbReference type="STRING" id="391625.PPSIR1_37619"/>
<organism evidence="6 7">
    <name type="scientific">Plesiocystis pacifica SIR-1</name>
    <dbReference type="NCBI Taxonomy" id="391625"/>
    <lineage>
        <taxon>Bacteria</taxon>
        <taxon>Pseudomonadati</taxon>
        <taxon>Myxococcota</taxon>
        <taxon>Polyangia</taxon>
        <taxon>Nannocystales</taxon>
        <taxon>Nannocystaceae</taxon>
        <taxon>Plesiocystis</taxon>
    </lineage>
</organism>
<dbReference type="PANTHER" id="PTHR30126:SF40">
    <property type="entry name" value="HTH-TYPE TRANSCRIPTIONAL REGULATOR GLTR"/>
    <property type="match status" value="1"/>
</dbReference>
<dbReference type="eggNOG" id="COG0583">
    <property type="taxonomic scope" value="Bacteria"/>
</dbReference>
<dbReference type="SUPFAM" id="SSF53850">
    <property type="entry name" value="Periplasmic binding protein-like II"/>
    <property type="match status" value="1"/>
</dbReference>
<evidence type="ECO:0000313" key="7">
    <source>
        <dbReference type="Proteomes" id="UP000005801"/>
    </source>
</evidence>
<dbReference type="Gene3D" id="3.40.190.290">
    <property type="match status" value="1"/>
</dbReference>
<dbReference type="EMBL" id="ABCS01000055">
    <property type="protein sequence ID" value="EDM76931.1"/>
    <property type="molecule type" value="Genomic_DNA"/>
</dbReference>
<proteinExistence type="inferred from homology"/>
<dbReference type="Gene3D" id="1.10.10.10">
    <property type="entry name" value="Winged helix-like DNA-binding domain superfamily/Winged helix DNA-binding domain"/>
    <property type="match status" value="1"/>
</dbReference>
<dbReference type="Pfam" id="PF03466">
    <property type="entry name" value="LysR_substrate"/>
    <property type="match status" value="1"/>
</dbReference>
<sequence length="309" mass="34292">MDLTHLRYFRMIAEVGNLTAAAKRLGVAQSTLTTAVKRLEKHYDSTLLLRNSRGVTVTPTGRELASSAGEILGMVEEMEERIRGLENDDVGEFTIGCHESLGAYFLPQFLNKFLETDTGIELRVWNGTSEGVRQAVIDRSVHFGLIVNPLPHDELVMIEAFRDAVALIGHSEGHGRPGTRAEFEERLRSSPLIYADRVDQCKQIVDTLRGMDLLPERLITTGDLELTKTLVLANVGIGILPRRVANYGHEGELVVLSPSFPEIPDRILLCFRADAHRTAAWRRTKQALLEHANHLAPIPAARKTPNPAP</sequence>
<gene>
    <name evidence="6" type="ORF">PPSIR1_37619</name>
</gene>
<evidence type="ECO:0000256" key="2">
    <source>
        <dbReference type="ARBA" id="ARBA00023015"/>
    </source>
</evidence>
<dbReference type="GO" id="GO:0000976">
    <property type="term" value="F:transcription cis-regulatory region binding"/>
    <property type="evidence" value="ECO:0007669"/>
    <property type="project" value="TreeGrafter"/>
</dbReference>
<dbReference type="PROSITE" id="PS50931">
    <property type="entry name" value="HTH_LYSR"/>
    <property type="match status" value="1"/>
</dbReference>
<keyword evidence="7" id="KW-1185">Reference proteome</keyword>
<comment type="caution">
    <text evidence="6">The sequence shown here is derived from an EMBL/GenBank/DDBJ whole genome shotgun (WGS) entry which is preliminary data.</text>
</comment>
<dbReference type="Proteomes" id="UP000005801">
    <property type="component" value="Unassembled WGS sequence"/>
</dbReference>
<dbReference type="InterPro" id="IPR036390">
    <property type="entry name" value="WH_DNA-bd_sf"/>
</dbReference>
<dbReference type="Pfam" id="PF00126">
    <property type="entry name" value="HTH_1"/>
    <property type="match status" value="1"/>
</dbReference>